<evidence type="ECO:0000313" key="3">
    <source>
        <dbReference type="EMBL" id="GAA3736878.1"/>
    </source>
</evidence>
<name>A0ABP7FIJ4_9ACTN</name>
<dbReference type="Proteomes" id="UP001500908">
    <property type="component" value="Unassembled WGS sequence"/>
</dbReference>
<sequence length="151" mass="16399">MTGIYDRAWRRRFAGVPASVKASRDWVESVAAEMGAPQEQQATAALLLSETATNALRHTASAEQGYTVEVWARFAGWLRVQVRDAGSSFRPQVQSRETTAERASGYGLALVEAFAHTWGALEPEAGTGVFFEIAWQPVAPHPPAPLDMPGM</sequence>
<dbReference type="InterPro" id="IPR003594">
    <property type="entry name" value="HATPase_dom"/>
</dbReference>
<evidence type="ECO:0000259" key="2">
    <source>
        <dbReference type="Pfam" id="PF13581"/>
    </source>
</evidence>
<keyword evidence="4" id="KW-1185">Reference proteome</keyword>
<keyword evidence="1" id="KW-0418">Kinase</keyword>
<dbReference type="SUPFAM" id="SSF55874">
    <property type="entry name" value="ATPase domain of HSP90 chaperone/DNA topoisomerase II/histidine kinase"/>
    <property type="match status" value="1"/>
</dbReference>
<keyword evidence="1" id="KW-0808">Transferase</keyword>
<gene>
    <name evidence="3" type="ORF">GCM10022402_16230</name>
</gene>
<dbReference type="Gene3D" id="3.30.565.10">
    <property type="entry name" value="Histidine kinase-like ATPase, C-terminal domain"/>
    <property type="match status" value="1"/>
</dbReference>
<dbReference type="RefSeq" id="WP_344969049.1">
    <property type="nucleotide sequence ID" value="NZ_BAABDD010000005.1"/>
</dbReference>
<protein>
    <recommendedName>
        <fullName evidence="2">Histidine kinase/HSP90-like ATPase domain-containing protein</fullName>
    </recommendedName>
</protein>
<keyword evidence="1" id="KW-0723">Serine/threonine-protein kinase</keyword>
<proteinExistence type="predicted"/>
<feature type="domain" description="Histidine kinase/HSP90-like ATPase" evidence="2">
    <location>
        <begin position="17"/>
        <end position="117"/>
    </location>
</feature>
<dbReference type="PANTHER" id="PTHR35526">
    <property type="entry name" value="ANTI-SIGMA-F FACTOR RSBW-RELATED"/>
    <property type="match status" value="1"/>
</dbReference>
<evidence type="ECO:0000256" key="1">
    <source>
        <dbReference type="ARBA" id="ARBA00022527"/>
    </source>
</evidence>
<reference evidence="4" key="1">
    <citation type="journal article" date="2019" name="Int. J. Syst. Evol. Microbiol.">
        <title>The Global Catalogue of Microorganisms (GCM) 10K type strain sequencing project: providing services to taxonomists for standard genome sequencing and annotation.</title>
        <authorList>
            <consortium name="The Broad Institute Genomics Platform"/>
            <consortium name="The Broad Institute Genome Sequencing Center for Infectious Disease"/>
            <person name="Wu L."/>
            <person name="Ma J."/>
        </authorList>
    </citation>
    <scope>NUCLEOTIDE SEQUENCE [LARGE SCALE GENOMIC DNA]</scope>
    <source>
        <strain evidence="4">JCM 17137</strain>
    </source>
</reference>
<dbReference type="PANTHER" id="PTHR35526:SF3">
    <property type="entry name" value="ANTI-SIGMA-F FACTOR RSBW"/>
    <property type="match status" value="1"/>
</dbReference>
<dbReference type="InterPro" id="IPR036890">
    <property type="entry name" value="HATPase_C_sf"/>
</dbReference>
<organism evidence="3 4">
    <name type="scientific">Salinactinospora qingdaonensis</name>
    <dbReference type="NCBI Taxonomy" id="702744"/>
    <lineage>
        <taxon>Bacteria</taxon>
        <taxon>Bacillati</taxon>
        <taxon>Actinomycetota</taxon>
        <taxon>Actinomycetes</taxon>
        <taxon>Streptosporangiales</taxon>
        <taxon>Nocardiopsidaceae</taxon>
        <taxon>Salinactinospora</taxon>
    </lineage>
</organism>
<accession>A0ABP7FIJ4</accession>
<comment type="caution">
    <text evidence="3">The sequence shown here is derived from an EMBL/GenBank/DDBJ whole genome shotgun (WGS) entry which is preliminary data.</text>
</comment>
<dbReference type="InterPro" id="IPR050267">
    <property type="entry name" value="Anti-sigma-factor_SerPK"/>
</dbReference>
<dbReference type="EMBL" id="BAABDD010000005">
    <property type="protein sequence ID" value="GAA3736878.1"/>
    <property type="molecule type" value="Genomic_DNA"/>
</dbReference>
<dbReference type="CDD" id="cd16936">
    <property type="entry name" value="HATPase_RsbW-like"/>
    <property type="match status" value="1"/>
</dbReference>
<evidence type="ECO:0000313" key="4">
    <source>
        <dbReference type="Proteomes" id="UP001500908"/>
    </source>
</evidence>
<dbReference type="Pfam" id="PF13581">
    <property type="entry name" value="HATPase_c_2"/>
    <property type="match status" value="1"/>
</dbReference>